<evidence type="ECO:0000256" key="7">
    <source>
        <dbReference type="ARBA" id="ARBA00022840"/>
    </source>
</evidence>
<evidence type="ECO:0000256" key="8">
    <source>
        <dbReference type="ARBA" id="ARBA00023012"/>
    </source>
</evidence>
<evidence type="ECO:0000313" key="12">
    <source>
        <dbReference type="EMBL" id="GAA3578161.1"/>
    </source>
</evidence>
<evidence type="ECO:0000259" key="10">
    <source>
        <dbReference type="Pfam" id="PF07730"/>
    </source>
</evidence>
<keyword evidence="6" id="KW-0418">Kinase</keyword>
<dbReference type="Pfam" id="PF07730">
    <property type="entry name" value="HisKA_3"/>
    <property type="match status" value="1"/>
</dbReference>
<evidence type="ECO:0000256" key="5">
    <source>
        <dbReference type="ARBA" id="ARBA00022741"/>
    </source>
</evidence>
<dbReference type="Proteomes" id="UP001500689">
    <property type="component" value="Unassembled WGS sequence"/>
</dbReference>
<evidence type="ECO:0000256" key="6">
    <source>
        <dbReference type="ARBA" id="ARBA00022777"/>
    </source>
</evidence>
<feature type="domain" description="Signal transduction histidine kinase subgroup 3 dimerisation and phosphoacceptor" evidence="10">
    <location>
        <begin position="209"/>
        <end position="277"/>
    </location>
</feature>
<dbReference type="Gene3D" id="3.30.565.10">
    <property type="entry name" value="Histidine kinase-like ATPase, C-terminal domain"/>
    <property type="match status" value="1"/>
</dbReference>
<organism evidence="12 13">
    <name type="scientific">Amycolatopsis ultiminotia</name>
    <dbReference type="NCBI Taxonomy" id="543629"/>
    <lineage>
        <taxon>Bacteria</taxon>
        <taxon>Bacillati</taxon>
        <taxon>Actinomycetota</taxon>
        <taxon>Actinomycetes</taxon>
        <taxon>Pseudonocardiales</taxon>
        <taxon>Pseudonocardiaceae</taxon>
        <taxon>Amycolatopsis</taxon>
    </lineage>
</organism>
<accession>A0ABP6Y6H4</accession>
<protein>
    <recommendedName>
        <fullName evidence="2">histidine kinase</fullName>
        <ecNumber evidence="2">2.7.13.3</ecNumber>
    </recommendedName>
</protein>
<dbReference type="InterPro" id="IPR036890">
    <property type="entry name" value="HATPase_C_sf"/>
</dbReference>
<evidence type="ECO:0000256" key="3">
    <source>
        <dbReference type="ARBA" id="ARBA00022553"/>
    </source>
</evidence>
<keyword evidence="4" id="KW-0808">Transferase</keyword>
<dbReference type="EC" id="2.7.13.3" evidence="2"/>
<dbReference type="InterPro" id="IPR025828">
    <property type="entry name" value="Put_sensor_dom"/>
</dbReference>
<evidence type="ECO:0000259" key="11">
    <source>
        <dbReference type="Pfam" id="PF13796"/>
    </source>
</evidence>
<dbReference type="Gene3D" id="1.20.5.1930">
    <property type="match status" value="1"/>
</dbReference>
<evidence type="ECO:0000256" key="2">
    <source>
        <dbReference type="ARBA" id="ARBA00012438"/>
    </source>
</evidence>
<reference evidence="13" key="1">
    <citation type="journal article" date="2019" name="Int. J. Syst. Evol. Microbiol.">
        <title>The Global Catalogue of Microorganisms (GCM) 10K type strain sequencing project: providing services to taxonomists for standard genome sequencing and annotation.</title>
        <authorList>
            <consortium name="The Broad Institute Genomics Platform"/>
            <consortium name="The Broad Institute Genome Sequencing Center for Infectious Disease"/>
            <person name="Wu L."/>
            <person name="Ma J."/>
        </authorList>
    </citation>
    <scope>NUCLEOTIDE SEQUENCE [LARGE SCALE GENOMIC DNA]</scope>
    <source>
        <strain evidence="13">JCM 16898</strain>
    </source>
</reference>
<dbReference type="EMBL" id="BAAAZN010000022">
    <property type="protein sequence ID" value="GAA3578161.1"/>
    <property type="molecule type" value="Genomic_DNA"/>
</dbReference>
<name>A0ABP6Y6H4_9PSEU</name>
<keyword evidence="9" id="KW-0812">Transmembrane</keyword>
<comment type="caution">
    <text evidence="12">The sequence shown here is derived from an EMBL/GenBank/DDBJ whole genome shotgun (WGS) entry which is preliminary data.</text>
</comment>
<dbReference type="Pfam" id="PF13796">
    <property type="entry name" value="Sensor"/>
    <property type="match status" value="1"/>
</dbReference>
<dbReference type="InterPro" id="IPR050482">
    <property type="entry name" value="Sensor_HK_TwoCompSys"/>
</dbReference>
<feature type="transmembrane region" description="Helical" evidence="9">
    <location>
        <begin position="104"/>
        <end position="129"/>
    </location>
</feature>
<keyword evidence="5" id="KW-0547">Nucleotide-binding</keyword>
<evidence type="ECO:0000256" key="1">
    <source>
        <dbReference type="ARBA" id="ARBA00000085"/>
    </source>
</evidence>
<proteinExistence type="predicted"/>
<keyword evidence="9" id="KW-1133">Transmembrane helix</keyword>
<dbReference type="InterPro" id="IPR011712">
    <property type="entry name" value="Sig_transdc_His_kin_sub3_dim/P"/>
</dbReference>
<comment type="catalytic activity">
    <reaction evidence="1">
        <text>ATP + protein L-histidine = ADP + protein N-phospho-L-histidine.</text>
        <dbReference type="EC" id="2.7.13.3"/>
    </reaction>
</comment>
<feature type="transmembrane region" description="Helical" evidence="9">
    <location>
        <begin position="149"/>
        <end position="172"/>
    </location>
</feature>
<keyword evidence="7" id="KW-0067">ATP-binding</keyword>
<keyword evidence="3" id="KW-0597">Phosphoprotein</keyword>
<evidence type="ECO:0000313" key="13">
    <source>
        <dbReference type="Proteomes" id="UP001500689"/>
    </source>
</evidence>
<dbReference type="RefSeq" id="WP_344867888.1">
    <property type="nucleotide sequence ID" value="NZ_BAAAZN010000022.1"/>
</dbReference>
<feature type="domain" description="Putative sensor" evidence="11">
    <location>
        <begin position="4"/>
        <end position="181"/>
    </location>
</feature>
<evidence type="ECO:0000256" key="4">
    <source>
        <dbReference type="ARBA" id="ARBA00022679"/>
    </source>
</evidence>
<dbReference type="SUPFAM" id="SSF55874">
    <property type="entry name" value="ATPase domain of HSP90 chaperone/DNA topoisomerase II/histidine kinase"/>
    <property type="match status" value="1"/>
</dbReference>
<keyword evidence="8" id="KW-0902">Two-component regulatory system</keyword>
<feature type="transmembrane region" description="Helical" evidence="9">
    <location>
        <begin position="30"/>
        <end position="49"/>
    </location>
</feature>
<keyword evidence="9" id="KW-0472">Membrane</keyword>
<dbReference type="PANTHER" id="PTHR24421:SF10">
    <property type="entry name" value="NITRATE_NITRITE SENSOR PROTEIN NARQ"/>
    <property type="match status" value="1"/>
</dbReference>
<sequence>MGWLVVAGALTPVAFVVVLAGLLVGVALTPVLAGTLVLAGVLAGARLLGGVHRRLAGALLGLRLPRPRPAELRPGLWRWLVARLGDPTAWRAVAYLLVRFPLGILGLLMAAMLAVFGVAAVTYPFTWFFRHGQELPVFGVHSATWPGSLLWAAAGIVVLVAWPAFVHAVVAVDRLLVRLLLADPGLRERVRFLEETRATALEDAAGQLRRIERDLHDGAQAQLVAMAMKLGLAKEELATDEIDLAQVRTLVSDAHGNAKRALVELRDLARGIHPAALDKGLDVALSTLATSAGIEATVSVQLARRPSPSLETVLYFAAAELMTNAAKHAGIPCEVRVSDHGAGLRLTVTDQGGGGAAIVAGGGLAGIAERLRPVDGELTVHSPPGGPTVITAAIPAAR</sequence>
<gene>
    <name evidence="12" type="ORF">GCM10022222_73690</name>
</gene>
<evidence type="ECO:0000256" key="9">
    <source>
        <dbReference type="SAM" id="Phobius"/>
    </source>
</evidence>
<keyword evidence="13" id="KW-1185">Reference proteome</keyword>
<dbReference type="PANTHER" id="PTHR24421">
    <property type="entry name" value="NITRATE/NITRITE SENSOR PROTEIN NARX-RELATED"/>
    <property type="match status" value="1"/>
</dbReference>